<dbReference type="PANTHER" id="PTHR43673">
    <property type="entry name" value="NAD(P)H NITROREDUCTASE YDGI-RELATED"/>
    <property type="match status" value="1"/>
</dbReference>
<evidence type="ECO:0000256" key="2">
    <source>
        <dbReference type="ARBA" id="ARBA00007118"/>
    </source>
</evidence>
<dbReference type="SUPFAM" id="SSF55469">
    <property type="entry name" value="FMN-dependent nitroreductase-like"/>
    <property type="match status" value="1"/>
</dbReference>
<proteinExistence type="inferred from homology"/>
<evidence type="ECO:0000313" key="7">
    <source>
        <dbReference type="EMBL" id="SAL71652.1"/>
    </source>
</evidence>
<dbReference type="Proteomes" id="UP000054683">
    <property type="component" value="Unassembled WGS sequence"/>
</dbReference>
<keyword evidence="4" id="KW-0288">FMN</keyword>
<dbReference type="OrthoDB" id="9773807at2"/>
<evidence type="ECO:0000256" key="1">
    <source>
        <dbReference type="ARBA" id="ARBA00001917"/>
    </source>
</evidence>
<dbReference type="InterPro" id="IPR029479">
    <property type="entry name" value="Nitroreductase"/>
</dbReference>
<reference evidence="7 8" key="1">
    <citation type="submission" date="2016-01" db="EMBL/GenBank/DDBJ databases">
        <authorList>
            <person name="Oliw E.H."/>
        </authorList>
    </citation>
    <scope>NUCLEOTIDE SEQUENCE [LARGE SCALE GENOMIC DNA]</scope>
    <source>
        <strain evidence="7">LMG 27134</strain>
    </source>
</reference>
<keyword evidence="5" id="KW-0560">Oxidoreductase</keyword>
<accession>A0A158JS02</accession>
<dbReference type="EMBL" id="FCOK02000115">
    <property type="protein sequence ID" value="SAL71652.1"/>
    <property type="molecule type" value="Genomic_DNA"/>
</dbReference>
<dbReference type="Pfam" id="PF00881">
    <property type="entry name" value="Nitroreductase"/>
    <property type="match status" value="1"/>
</dbReference>
<dbReference type="InterPro" id="IPR000415">
    <property type="entry name" value="Nitroreductase-like"/>
</dbReference>
<comment type="cofactor">
    <cofactor evidence="1">
        <name>FMN</name>
        <dbReference type="ChEBI" id="CHEBI:58210"/>
    </cofactor>
</comment>
<gene>
    <name evidence="7" type="ORF">AWB69_08667</name>
</gene>
<evidence type="ECO:0000256" key="4">
    <source>
        <dbReference type="ARBA" id="ARBA00022643"/>
    </source>
</evidence>
<organism evidence="7 8">
    <name type="scientific">Caballeronia udeis</name>
    <dbReference type="NCBI Taxonomy" id="1232866"/>
    <lineage>
        <taxon>Bacteria</taxon>
        <taxon>Pseudomonadati</taxon>
        <taxon>Pseudomonadota</taxon>
        <taxon>Betaproteobacteria</taxon>
        <taxon>Burkholderiales</taxon>
        <taxon>Burkholderiaceae</taxon>
        <taxon>Caballeronia</taxon>
    </lineage>
</organism>
<evidence type="ECO:0000256" key="5">
    <source>
        <dbReference type="ARBA" id="ARBA00023002"/>
    </source>
</evidence>
<feature type="domain" description="Nitroreductase" evidence="6">
    <location>
        <begin position="20"/>
        <end position="207"/>
    </location>
</feature>
<dbReference type="Gene3D" id="3.40.109.10">
    <property type="entry name" value="NADH Oxidase"/>
    <property type="match status" value="1"/>
</dbReference>
<comment type="similarity">
    <text evidence="2">Belongs to the nitroreductase family.</text>
</comment>
<name>A0A158JS02_9BURK</name>
<keyword evidence="3" id="KW-0285">Flavoprotein</keyword>
<protein>
    <submittedName>
        <fullName evidence="7">Nitroreductase</fullName>
    </submittedName>
</protein>
<sequence>MNSATVTAPPDEFVCLDSLLRRRHSCRAFLPQPVPREVIQQVLAAAQRTVSWCNAQPWQVHILSGDALERLRCDMLDRVKSNAPSAPELDWPREWRGVYQARRRSCGWGLYRAVGVKKGDREGSARQAIENFRMFSAPHLAIVSSDEALGSHGVMDCGAWVSNFMLAACAAGVSTIAQAALASWPDVLRKHIDLSTERRIVCGVSFGFCDTKHPANGFRTTRAALDGLVTWLD</sequence>
<dbReference type="CDD" id="cd02136">
    <property type="entry name" value="PnbA_NfnB-like"/>
    <property type="match status" value="1"/>
</dbReference>
<evidence type="ECO:0000256" key="3">
    <source>
        <dbReference type="ARBA" id="ARBA00022630"/>
    </source>
</evidence>
<dbReference type="PANTHER" id="PTHR43673:SF2">
    <property type="entry name" value="NITROREDUCTASE"/>
    <property type="match status" value="1"/>
</dbReference>
<evidence type="ECO:0000259" key="6">
    <source>
        <dbReference type="Pfam" id="PF00881"/>
    </source>
</evidence>
<evidence type="ECO:0000313" key="8">
    <source>
        <dbReference type="Proteomes" id="UP000054683"/>
    </source>
</evidence>
<dbReference type="AlphaFoldDB" id="A0A158JS02"/>
<dbReference type="RefSeq" id="WP_062092710.1">
    <property type="nucleotide sequence ID" value="NZ_FCOK02000115.1"/>
</dbReference>
<dbReference type="GO" id="GO:0016491">
    <property type="term" value="F:oxidoreductase activity"/>
    <property type="evidence" value="ECO:0007669"/>
    <property type="project" value="UniProtKB-KW"/>
</dbReference>